<gene>
    <name evidence="7" type="primary">cobF</name>
    <name evidence="7" type="ORF">OG579_19470</name>
</gene>
<dbReference type="SUPFAM" id="SSF53790">
    <property type="entry name" value="Tetrapyrrole methylase"/>
    <property type="match status" value="1"/>
</dbReference>
<dbReference type="InterPro" id="IPR014777">
    <property type="entry name" value="4pyrrole_Mease_sub1"/>
</dbReference>
<accession>A0AAU4K1B9</accession>
<dbReference type="InterPro" id="IPR000878">
    <property type="entry name" value="4pyrrol_Mease"/>
</dbReference>
<keyword evidence="4 7" id="KW-0808">Transferase</keyword>
<dbReference type="GO" id="GO:0043819">
    <property type="term" value="F:precorrin-6A synthase (deacetylating) activity"/>
    <property type="evidence" value="ECO:0007669"/>
    <property type="project" value="UniProtKB-EC"/>
</dbReference>
<evidence type="ECO:0000259" key="6">
    <source>
        <dbReference type="Pfam" id="PF00590"/>
    </source>
</evidence>
<evidence type="ECO:0000256" key="4">
    <source>
        <dbReference type="ARBA" id="ARBA00022679"/>
    </source>
</evidence>
<dbReference type="EMBL" id="CP108021">
    <property type="protein sequence ID" value="WUM19845.1"/>
    <property type="molecule type" value="Genomic_DNA"/>
</dbReference>
<feature type="domain" description="Tetrapyrrole methylase" evidence="6">
    <location>
        <begin position="10"/>
        <end position="235"/>
    </location>
</feature>
<keyword evidence="3 7" id="KW-0489">Methyltransferase</keyword>
<dbReference type="InterPro" id="IPR035996">
    <property type="entry name" value="4pyrrol_Methylase_sf"/>
</dbReference>
<dbReference type="PIRSF" id="PIRSF036525">
    <property type="entry name" value="CobF"/>
    <property type="match status" value="1"/>
</dbReference>
<organism evidence="7 8">
    <name type="scientific">Williamsia herbipolensis</name>
    <dbReference type="NCBI Taxonomy" id="1603258"/>
    <lineage>
        <taxon>Bacteria</taxon>
        <taxon>Bacillati</taxon>
        <taxon>Actinomycetota</taxon>
        <taxon>Actinomycetes</taxon>
        <taxon>Mycobacteriales</taxon>
        <taxon>Nocardiaceae</taxon>
        <taxon>Williamsia</taxon>
    </lineage>
</organism>
<dbReference type="PANTHER" id="PTHR43467">
    <property type="entry name" value="COBALT-PRECORRIN-2 C(20)-METHYLTRANSFERASE"/>
    <property type="match status" value="1"/>
</dbReference>
<dbReference type="CDD" id="cd11643">
    <property type="entry name" value="Precorrin-6A-synthase"/>
    <property type="match status" value="1"/>
</dbReference>
<evidence type="ECO:0000256" key="5">
    <source>
        <dbReference type="ARBA" id="ARBA00022691"/>
    </source>
</evidence>
<evidence type="ECO:0000256" key="2">
    <source>
        <dbReference type="ARBA" id="ARBA00022573"/>
    </source>
</evidence>
<evidence type="ECO:0000256" key="3">
    <source>
        <dbReference type="ARBA" id="ARBA00022603"/>
    </source>
</evidence>
<dbReference type="NCBIfam" id="TIGR02434">
    <property type="entry name" value="CobF"/>
    <property type="match status" value="1"/>
</dbReference>
<dbReference type="KEGG" id="whr:OG579_19470"/>
<name>A0AAU4K1B9_9NOCA</name>
<evidence type="ECO:0000313" key="7">
    <source>
        <dbReference type="EMBL" id="WUM19845.1"/>
    </source>
</evidence>
<dbReference type="GO" id="GO:0009236">
    <property type="term" value="P:cobalamin biosynthetic process"/>
    <property type="evidence" value="ECO:0007669"/>
    <property type="project" value="UniProtKB-KW"/>
</dbReference>
<dbReference type="Pfam" id="PF00590">
    <property type="entry name" value="TP_methylase"/>
    <property type="match status" value="1"/>
</dbReference>
<dbReference type="InterPro" id="IPR014776">
    <property type="entry name" value="4pyrrole_Mease_sub2"/>
</dbReference>
<sequence length="262" mass="28644">MTSPAGVRTLRVIGIGPGDPRQITIEAVDAMTGVDAFFVLEKSSRGKGSTTDTLIGVREQICDRHLGAGNYRFVEVVDPPRRSDPDDYDAEVRRWHDERATRIEDALRAELADDGVGAILVWGDPGLYDSTLRIADAIVERGRVPLQIEVVAGVTSASALTAAHRILANRIGEPILVTTGRRLADTPPGIDTNQIVMLDADCTFRHTAAHDDHIWWGAYLGTPHEILISGTVGDVGDRIAEERAQARAEHGWIMDIYLLRKP</sequence>
<protein>
    <submittedName>
        <fullName evidence="7">Precorrin-6A synthase (Deacetylating)</fullName>
        <ecNumber evidence="7">2.1.1.152</ecNumber>
    </submittedName>
</protein>
<comment type="pathway">
    <text evidence="1">Cofactor biosynthesis; adenosylcobalamin biosynthesis.</text>
</comment>
<dbReference type="PANTHER" id="PTHR43467:SF1">
    <property type="entry name" value="PRECORRIN-6A SYNTHASE [DEACETYLATING]"/>
    <property type="match status" value="1"/>
</dbReference>
<keyword evidence="5" id="KW-0949">S-adenosyl-L-methionine</keyword>
<dbReference type="Gene3D" id="3.30.950.10">
    <property type="entry name" value="Methyltransferase, Cobalt-precorrin-4 Transmethylase, Domain 2"/>
    <property type="match status" value="1"/>
</dbReference>
<dbReference type="AlphaFoldDB" id="A0AAU4K1B9"/>
<reference evidence="7 8" key="1">
    <citation type="submission" date="2022-10" db="EMBL/GenBank/DDBJ databases">
        <title>The complete genomes of actinobacterial strains from the NBC collection.</title>
        <authorList>
            <person name="Joergensen T.S."/>
            <person name="Alvarez Arevalo M."/>
            <person name="Sterndorff E.B."/>
            <person name="Faurdal D."/>
            <person name="Vuksanovic O."/>
            <person name="Mourched A.-S."/>
            <person name="Charusanti P."/>
            <person name="Shaw S."/>
            <person name="Blin K."/>
            <person name="Weber T."/>
        </authorList>
    </citation>
    <scope>NUCLEOTIDE SEQUENCE [LARGE SCALE GENOMIC DNA]</scope>
    <source>
        <strain evidence="7 8">NBC_00319</strain>
    </source>
</reference>
<dbReference type="Proteomes" id="UP001432128">
    <property type="component" value="Chromosome"/>
</dbReference>
<dbReference type="EC" id="2.1.1.152" evidence="7"/>
<evidence type="ECO:0000256" key="1">
    <source>
        <dbReference type="ARBA" id="ARBA00004953"/>
    </source>
</evidence>
<dbReference type="GO" id="GO:0032259">
    <property type="term" value="P:methylation"/>
    <property type="evidence" value="ECO:0007669"/>
    <property type="project" value="UniProtKB-KW"/>
</dbReference>
<keyword evidence="2" id="KW-0169">Cobalamin biosynthesis</keyword>
<evidence type="ECO:0000313" key="8">
    <source>
        <dbReference type="Proteomes" id="UP001432128"/>
    </source>
</evidence>
<dbReference type="Gene3D" id="3.40.1010.10">
    <property type="entry name" value="Cobalt-precorrin-4 Transmethylase, Domain 1"/>
    <property type="match status" value="1"/>
</dbReference>
<proteinExistence type="predicted"/>
<keyword evidence="8" id="KW-1185">Reference proteome</keyword>
<dbReference type="InterPro" id="IPR012797">
    <property type="entry name" value="CobF"/>
</dbReference>
<dbReference type="RefSeq" id="WP_328857288.1">
    <property type="nucleotide sequence ID" value="NZ_CP108021.1"/>
</dbReference>